<dbReference type="InterPro" id="IPR009057">
    <property type="entry name" value="Homeodomain-like_sf"/>
</dbReference>
<evidence type="ECO:0000256" key="1">
    <source>
        <dbReference type="ARBA" id="ARBA00005800"/>
    </source>
</evidence>
<feature type="region of interest" description="Disordered" evidence="5">
    <location>
        <begin position="467"/>
        <end position="488"/>
    </location>
</feature>
<gene>
    <name evidence="7" type="ORF">EUX98_g9159</name>
</gene>
<comment type="caution">
    <text evidence="7">The sequence shown here is derived from an EMBL/GenBank/DDBJ whole genome shotgun (WGS) entry which is preliminary data.</text>
</comment>
<keyword evidence="4" id="KW-0539">Nucleus</keyword>
<keyword evidence="2" id="KW-0238">DNA-binding</keyword>
<dbReference type="GO" id="GO:0006355">
    <property type="term" value="P:regulation of DNA-templated transcription"/>
    <property type="evidence" value="ECO:0007669"/>
    <property type="project" value="InterPro"/>
</dbReference>
<evidence type="ECO:0000313" key="8">
    <source>
        <dbReference type="Proteomes" id="UP000308730"/>
    </source>
</evidence>
<proteinExistence type="inferred from homology"/>
<evidence type="ECO:0000256" key="2">
    <source>
        <dbReference type="ARBA" id="ARBA00023125"/>
    </source>
</evidence>
<dbReference type="CDD" id="cd00086">
    <property type="entry name" value="homeodomain"/>
    <property type="match status" value="1"/>
</dbReference>
<keyword evidence="8" id="KW-1185">Reference proteome</keyword>
<keyword evidence="3" id="KW-0371">Homeobox</keyword>
<evidence type="ECO:0000256" key="3">
    <source>
        <dbReference type="ARBA" id="ARBA00023155"/>
    </source>
</evidence>
<dbReference type="OrthoDB" id="250329at2759"/>
<evidence type="ECO:0000313" key="7">
    <source>
        <dbReference type="EMBL" id="THH17298.1"/>
    </source>
</evidence>
<feature type="domain" description="KN homeodomain" evidence="6">
    <location>
        <begin position="132"/>
        <end position="170"/>
    </location>
</feature>
<comment type="similarity">
    <text evidence="1">Belongs to the TALE/M-ATYP homeobox family.</text>
</comment>
<feature type="region of interest" description="Disordered" evidence="5">
    <location>
        <begin position="253"/>
        <end position="277"/>
    </location>
</feature>
<sequence length="576" mass="63296">MNLDVLRHRLLDAPFQFLSAVTASTLHTFDKDWHSLCEDVDKASHLSLLNEEDASLVHATALQLATLSESFMKADSEAVERTAIFMVEMEDVFSRLALSDVERISPPSHAGRRRSRSSSSLVPASIPAAYSWITQNIHDPYPSGEIKQRLSRNAGRPLRVITDWFKEVRRYIGWVSMCKDHFQGSRALAVQAAKQVYLRDDFASQVSSSSDIVSQFEAIRMRLLAMYPMADDSDNLSDGTDDSFTHFPLSPGGFLPDESRTSRSSNSTPSLIFSSDDEDNHSVASFFSDDAPARSLGKRKSPIDEDECIPLKRHRSGFISDVTEPVQYAALVSTATSATTLTFGTSQPTPRKRRLSIAAADWEDETPLFSSLPLPCNARPLRVSKRRLSVSDSQPTVKRPCLPPAVGPRKQAVSTPVPIAHQTTPAVDEWFRTFELENPLSVELFSNWDVTVENDVFPYDSLYDGSLQQDTSDPLNETPLSDTYQSSTPLDLGASSAIDPSVLDISSAFIKSPAPIPPLSPEPIIATASSAFDLLDAFLSTVNAESVEPQSTQSLGPYAELSLDDSIDIFGDLVDP</sequence>
<organism evidence="7 8">
    <name type="scientific">Antrodiella citrinella</name>
    <dbReference type="NCBI Taxonomy" id="2447956"/>
    <lineage>
        <taxon>Eukaryota</taxon>
        <taxon>Fungi</taxon>
        <taxon>Dikarya</taxon>
        <taxon>Basidiomycota</taxon>
        <taxon>Agaricomycotina</taxon>
        <taxon>Agaricomycetes</taxon>
        <taxon>Polyporales</taxon>
        <taxon>Steccherinaceae</taxon>
        <taxon>Antrodiella</taxon>
    </lineage>
</organism>
<protein>
    <recommendedName>
        <fullName evidence="6">KN homeodomain domain-containing protein</fullName>
    </recommendedName>
</protein>
<accession>A0A4S4LZ81</accession>
<dbReference type="InterPro" id="IPR001356">
    <property type="entry name" value="HD"/>
</dbReference>
<evidence type="ECO:0000256" key="5">
    <source>
        <dbReference type="SAM" id="MobiDB-lite"/>
    </source>
</evidence>
<name>A0A4S4LZ81_9APHY</name>
<evidence type="ECO:0000256" key="4">
    <source>
        <dbReference type="ARBA" id="ARBA00023242"/>
    </source>
</evidence>
<feature type="region of interest" description="Disordered" evidence="5">
    <location>
        <begin position="387"/>
        <end position="413"/>
    </location>
</feature>
<dbReference type="SUPFAM" id="SSF46689">
    <property type="entry name" value="Homeodomain-like"/>
    <property type="match status" value="1"/>
</dbReference>
<reference evidence="7 8" key="1">
    <citation type="submission" date="2019-02" db="EMBL/GenBank/DDBJ databases">
        <title>Genome sequencing of the rare red list fungi Antrodiella citrinella (Flaviporus citrinellus).</title>
        <authorList>
            <person name="Buettner E."/>
            <person name="Kellner H."/>
        </authorList>
    </citation>
    <scope>NUCLEOTIDE SEQUENCE [LARGE SCALE GENOMIC DNA]</scope>
    <source>
        <strain evidence="7 8">DSM 108506</strain>
    </source>
</reference>
<dbReference type="InterPro" id="IPR008422">
    <property type="entry name" value="KN_HD"/>
</dbReference>
<dbReference type="Proteomes" id="UP000308730">
    <property type="component" value="Unassembled WGS sequence"/>
</dbReference>
<evidence type="ECO:0000259" key="6">
    <source>
        <dbReference type="Pfam" id="PF05920"/>
    </source>
</evidence>
<dbReference type="AlphaFoldDB" id="A0A4S4LZ81"/>
<dbReference type="EMBL" id="SGPM01000664">
    <property type="protein sequence ID" value="THH17298.1"/>
    <property type="molecule type" value="Genomic_DNA"/>
</dbReference>
<dbReference type="GO" id="GO:0003677">
    <property type="term" value="F:DNA binding"/>
    <property type="evidence" value="ECO:0007669"/>
    <property type="project" value="UniProtKB-KW"/>
</dbReference>
<dbReference type="Gene3D" id="1.10.10.60">
    <property type="entry name" value="Homeodomain-like"/>
    <property type="match status" value="1"/>
</dbReference>
<dbReference type="Pfam" id="PF05920">
    <property type="entry name" value="Homeobox_KN"/>
    <property type="match status" value="1"/>
</dbReference>